<name>A0A0S3RY69_PHAAN</name>
<sequence length="116" mass="13366">PLFKIKNLTSITLTGTRTKTPGSLKIFQEFAENVKQPTNSLIHQINGNKTLYGPITNRLTYERLQIQLNQKYPNADTQLTDFQLFKPPVQDPEFFFIVLPISENSNQEPTLGLRFR</sequence>
<accession>A0A0S3RY69</accession>
<dbReference type="Proteomes" id="UP000291084">
    <property type="component" value="Chromosome 4"/>
</dbReference>
<evidence type="ECO:0000313" key="1">
    <source>
        <dbReference type="EMBL" id="BAT85547.1"/>
    </source>
</evidence>
<reference evidence="1 2" key="1">
    <citation type="journal article" date="2015" name="Sci. Rep.">
        <title>The power of single molecule real-time sequencing technology in the de novo assembly of a eukaryotic genome.</title>
        <authorList>
            <person name="Sakai H."/>
            <person name="Naito K."/>
            <person name="Ogiso-Tanaka E."/>
            <person name="Takahashi Y."/>
            <person name="Iseki K."/>
            <person name="Muto C."/>
            <person name="Satou K."/>
            <person name="Teruya K."/>
            <person name="Shiroma A."/>
            <person name="Shimoji M."/>
            <person name="Hirano T."/>
            <person name="Itoh T."/>
            <person name="Kaga A."/>
            <person name="Tomooka N."/>
        </authorList>
    </citation>
    <scope>NUCLEOTIDE SEQUENCE [LARGE SCALE GENOMIC DNA]</scope>
    <source>
        <strain evidence="2">cv. Shumari</strain>
    </source>
</reference>
<feature type="non-terminal residue" evidence="1">
    <location>
        <position position="1"/>
    </location>
</feature>
<dbReference type="EMBL" id="AP015037">
    <property type="protein sequence ID" value="BAT85547.1"/>
    <property type="molecule type" value="Genomic_DNA"/>
</dbReference>
<gene>
    <name evidence="1" type="primary">Vigan.04G310500</name>
    <name evidence="1" type="ORF">VIGAN_04310500</name>
</gene>
<evidence type="ECO:0000313" key="2">
    <source>
        <dbReference type="Proteomes" id="UP000291084"/>
    </source>
</evidence>
<protein>
    <submittedName>
        <fullName evidence="1">Uncharacterized protein</fullName>
    </submittedName>
</protein>
<dbReference type="AlphaFoldDB" id="A0A0S3RY69"/>
<organism evidence="1 2">
    <name type="scientific">Vigna angularis var. angularis</name>
    <dbReference type="NCBI Taxonomy" id="157739"/>
    <lineage>
        <taxon>Eukaryota</taxon>
        <taxon>Viridiplantae</taxon>
        <taxon>Streptophyta</taxon>
        <taxon>Embryophyta</taxon>
        <taxon>Tracheophyta</taxon>
        <taxon>Spermatophyta</taxon>
        <taxon>Magnoliopsida</taxon>
        <taxon>eudicotyledons</taxon>
        <taxon>Gunneridae</taxon>
        <taxon>Pentapetalae</taxon>
        <taxon>rosids</taxon>
        <taxon>fabids</taxon>
        <taxon>Fabales</taxon>
        <taxon>Fabaceae</taxon>
        <taxon>Papilionoideae</taxon>
        <taxon>50 kb inversion clade</taxon>
        <taxon>NPAAA clade</taxon>
        <taxon>indigoferoid/millettioid clade</taxon>
        <taxon>Phaseoleae</taxon>
        <taxon>Vigna</taxon>
    </lineage>
</organism>
<keyword evidence="2" id="KW-1185">Reference proteome</keyword>
<proteinExistence type="predicted"/>